<dbReference type="SUPFAM" id="SSF52540">
    <property type="entry name" value="P-loop containing nucleoside triphosphate hydrolases"/>
    <property type="match status" value="1"/>
</dbReference>
<reference evidence="1 2" key="1">
    <citation type="submission" date="2015-02" db="EMBL/GenBank/DDBJ databases">
        <title>Pseudomonas helleri sp. nov. and Pseudomonas weihenstephanensis sp. nov., isolated from raw cows milk.</title>
        <authorList>
            <person name="von Neubeck M."/>
            <person name="Huptas C."/>
            <person name="Wenning M."/>
            <person name="Scherer S."/>
        </authorList>
    </citation>
    <scope>NUCLEOTIDE SEQUENCE [LARGE SCALE GENOMIC DNA]</scope>
    <source>
        <strain evidence="1 2">DSM 21104</strain>
    </source>
</reference>
<evidence type="ECO:0000313" key="1">
    <source>
        <dbReference type="EMBL" id="KMM82728.1"/>
    </source>
</evidence>
<evidence type="ECO:0008006" key="3">
    <source>
        <dbReference type="Google" id="ProtNLM"/>
    </source>
</evidence>
<evidence type="ECO:0000313" key="2">
    <source>
        <dbReference type="Proteomes" id="UP000036395"/>
    </source>
</evidence>
<organism evidence="1 2">
    <name type="scientific">Pseudomonas taetrolens</name>
    <dbReference type="NCBI Taxonomy" id="47884"/>
    <lineage>
        <taxon>Bacteria</taxon>
        <taxon>Pseudomonadati</taxon>
        <taxon>Pseudomonadota</taxon>
        <taxon>Gammaproteobacteria</taxon>
        <taxon>Pseudomonadales</taxon>
        <taxon>Pseudomonadaceae</taxon>
        <taxon>Pseudomonas</taxon>
    </lineage>
</organism>
<protein>
    <recommendedName>
        <fullName evidence="3">NACHT domain-containing protein</fullName>
    </recommendedName>
</protein>
<sequence>MLRQSEVNLEDKESFLGAVASNAGDDFHTLWATREMLRLLDAKEDVAGIKVEGLPRDEIHAQLGEHGQAADIVLIRQTPKGLSHSYLQLKHSASHPEENWTWSRLLTRRAKTKPLSSVLGKLAGLLKAVKFEGNFSIVTNQPISASVAMDIERLIRSDIKPAVTDVDLFSKLKKGLGLTSRQVVTFLKAWDLTGFASASRLMMESEVIQRLASMADADARDDSNLLQKRVATLMLPESTNDPAVTKERLLVWLGVGNREMLFPAECQIEPARPYVRREVINLIGEKLKGFQQKPLRLHAGGGCGKTTLICELPSVLPAGSELFTYDSYGGGLFLTSDQKRHLPEHAFTQLGNELAARLRTPMVIRRQGSVEVFEAFRSRVKVAAGLLKLRSADALLVLCFDAVDNARTGSRHWRESCFLDVLSQASGWPANVRIVVSCRTARRDEVGDKRFYDDFEIPSFDVNEVRQLVALWQPEWNFELATTFENLTGGNPRRLVYAIEGLPIDGEARALARLMPKAEGINPLFEQRVSEAGKHLGNADKVWRVLDALSRLPRPVPGRILSALAELAPADINDIAADVGGIVEHKEGWSFHDEDFEAFVIERPGSGGEELLERAADLLLETQLTDRYAAISVAEVLAAAKRLDALYALVTQVQKPSNVLNSLEAQFIWSRQLSLAIRCCRAAADITNACSLLIASAGAIQRTKLLEDLTVENLDLSVLFAAEEANRLVMVGQRHRNKRPSLRIELARQVALSHPETAKAHLRWWDAHLSELHDSDSSKGFKPKACDIAAEYQVYAALLNESDALDRLLLWGPKSVLHPVFNILAGRAAGVNPQALLDVIDVRAWPPLGLAPLMAAALIAGAKITNPVMRNGLARLAQATHARWHSPIESGLSNSPLLAWQEATLLICERAIVYEDLKPQVTQILDRAMPKPEMKETYHLYRLRSAGACHARAYTLREFISGVVVPIPEWLPPRRIVPPSTKRSPTLRQEKSPEQSWNETLAETVTAFTRYVEAARVTLASVLADPASAWPALAKTLSISRSYDPFLRRDPDPVTILVRNHLVHAGIGGNNLASLIPEARELLRNWSAESIACAQDLASTLGLLPHTHDSVLELLTAVAREIETDPLPASERVRLFSVSARIALPLDVGLAEWLFEKAVEASCAVDLEARSALAAAGAIAHTGLNGSFAERASFAARLGDAAGAVAESLGIHYEFAWIDVIGWMTAANLPMGLATAALWHDRGITSFDHSLPKVIATGTALTLAQRVALATLASDISVELNDTVDSNSMLPAWVIDLALTEQLRDGKIDGFLSSFETLKGCAGNDASEVISAAKVNRDIFLKWREKEAQEQRLLDEELEVESEGEGLTVLGTADEIRAALKEEMDKRGPDVDKFCQVAERLGSLSLRVPFLDIGLEFGRHEADLGEAVPQILQSWSNYPPVTVWMRERFPSYIAGALRNFFLWRDDTSVIEAALSATGLDSSAQADVLLSGIEQLRERISADLLYTLTGMIAARTPVESRSDLFDALLRRIEDGVSHRPRVPLSNITPPDDIAESIARSLFAAMGDIDRRVRWRACHAALVLLRGQDLAWEKLILCLDSSSEHVFAGVPFYRYAALEQLMMVLLRATVENVQEISRFTSLILSVIRHEPHVIVRELGRSVLLEIDRSGLWNPTSADRIFVEQLNRSQFSPSAGSNQYTPRMKIERDRQRKYSFDSIDAIPYWYQPVARMFDIPLDVFLDRLELYIHDKWGYEETSTHWVNEPRRSRLDALHKLTSRRHGDQPTVERLSYHIEWHSMMCVVGELICERPLVERPQYENEFEEWLRGHLLTFSPRWLSDYRSIPPLEPRFWGCEPSELKCLEQHDGETKGQAWGRSLSTEVFDAEINASDDLVVAANFELRWGDATHRVYIHSALVSPQTAHALAQALANTRDHMDFALPDERYHENIDVPDFQLEAWLQPFDSAPCGDKFDERRGAYSGIPLGLVGAADDGGLLFDIERSSWCSAKGEVLVKVAGWGHEEGEGGYGWRATASKEFTTNLLKKTDRSLIFLVQIARQVRSDDIDRNKPKWLMYIFDVEGRLTCVERDRRSYGSALVRREGLEHSVDTLGRWMLHQCSELKRQCDMADEKECAKLSLELEKLCAAFKLRRHLDLER</sequence>
<proteinExistence type="predicted"/>
<dbReference type="STRING" id="47884.SAMN04490203_4003"/>
<dbReference type="Proteomes" id="UP000036395">
    <property type="component" value="Unassembled WGS sequence"/>
</dbReference>
<dbReference type="InterPro" id="IPR027417">
    <property type="entry name" value="P-loop_NTPase"/>
</dbReference>
<dbReference type="EMBL" id="JYLA01000010">
    <property type="protein sequence ID" value="KMM82728.1"/>
    <property type="molecule type" value="Genomic_DNA"/>
</dbReference>
<comment type="caution">
    <text evidence="1">The sequence shown here is derived from an EMBL/GenBank/DDBJ whole genome shotgun (WGS) entry which is preliminary data.</text>
</comment>
<dbReference type="PATRIC" id="fig|47884.3.peg.86"/>
<gene>
    <name evidence="1" type="ORF">TU78_20840</name>
</gene>
<accession>A0A0J6GK61</accession>
<name>A0A0J6GK61_PSETA</name>